<sequence>MQGEARPLALIVEDEALLALLVEDLLVAEGFDTSIATTGAEATTSATAAGQITVAVVNLRLGSDLAGQRIIRALRQQIPDLPVVVMTGFGADAPQADLRGLGWPTMRLAKPGGYPELAAAIWEVIDQAHTGRRPEAGRRAADQIGAA</sequence>
<reference evidence="4 5" key="1">
    <citation type="submission" date="2019-03" db="EMBL/GenBank/DDBJ databases">
        <title>Paracraurococcus aquatilis NE82 genome sequence.</title>
        <authorList>
            <person name="Zhao Y."/>
            <person name="Du Z."/>
        </authorList>
    </citation>
    <scope>NUCLEOTIDE SEQUENCE [LARGE SCALE GENOMIC DNA]</scope>
    <source>
        <strain evidence="4 5">NE82</strain>
    </source>
</reference>
<dbReference type="PANTHER" id="PTHR44591:SF21">
    <property type="entry name" value="TWO-COMPONENT RESPONSE REGULATOR"/>
    <property type="match status" value="1"/>
</dbReference>
<keyword evidence="1" id="KW-0597">Phosphoprotein</keyword>
<proteinExistence type="predicted"/>
<dbReference type="InterPro" id="IPR001789">
    <property type="entry name" value="Sig_transdc_resp-reg_receiver"/>
</dbReference>
<name>A0A4R4D296_9PROT</name>
<evidence type="ECO:0000259" key="3">
    <source>
        <dbReference type="PROSITE" id="PS50110"/>
    </source>
</evidence>
<keyword evidence="5" id="KW-1185">Reference proteome</keyword>
<organism evidence="4 5">
    <name type="scientific">Roseicella aquatilis</name>
    <dbReference type="NCBI Taxonomy" id="2527868"/>
    <lineage>
        <taxon>Bacteria</taxon>
        <taxon>Pseudomonadati</taxon>
        <taxon>Pseudomonadota</taxon>
        <taxon>Alphaproteobacteria</taxon>
        <taxon>Acetobacterales</taxon>
        <taxon>Roseomonadaceae</taxon>
        <taxon>Roseicella</taxon>
    </lineage>
</organism>
<dbReference type="PROSITE" id="PS50110">
    <property type="entry name" value="RESPONSE_REGULATORY"/>
    <property type="match status" value="1"/>
</dbReference>
<dbReference type="OrthoDB" id="7272914at2"/>
<dbReference type="SUPFAM" id="SSF52172">
    <property type="entry name" value="CheY-like"/>
    <property type="match status" value="1"/>
</dbReference>
<dbReference type="SMART" id="SM00448">
    <property type="entry name" value="REC"/>
    <property type="match status" value="1"/>
</dbReference>
<evidence type="ECO:0000313" key="5">
    <source>
        <dbReference type="Proteomes" id="UP000295023"/>
    </source>
</evidence>
<dbReference type="Gene3D" id="3.40.50.2300">
    <property type="match status" value="1"/>
</dbReference>
<comment type="caution">
    <text evidence="2">Lacks conserved residue(s) required for the propagation of feature annotation.</text>
</comment>
<evidence type="ECO:0000256" key="1">
    <source>
        <dbReference type="ARBA" id="ARBA00022553"/>
    </source>
</evidence>
<feature type="domain" description="Response regulatory" evidence="3">
    <location>
        <begin position="8"/>
        <end position="125"/>
    </location>
</feature>
<accession>A0A4R4D296</accession>
<dbReference type="RefSeq" id="WP_132297810.1">
    <property type="nucleotide sequence ID" value="NZ_SKBM01000064.1"/>
</dbReference>
<gene>
    <name evidence="4" type="ORF">EXY23_27275</name>
</gene>
<dbReference type="Pfam" id="PF00072">
    <property type="entry name" value="Response_reg"/>
    <property type="match status" value="1"/>
</dbReference>
<dbReference type="Proteomes" id="UP000295023">
    <property type="component" value="Unassembled WGS sequence"/>
</dbReference>
<dbReference type="GO" id="GO:0000160">
    <property type="term" value="P:phosphorelay signal transduction system"/>
    <property type="evidence" value="ECO:0007669"/>
    <property type="project" value="InterPro"/>
</dbReference>
<dbReference type="EMBL" id="SKBM01000064">
    <property type="protein sequence ID" value="TCZ50676.1"/>
    <property type="molecule type" value="Genomic_DNA"/>
</dbReference>
<protein>
    <submittedName>
        <fullName evidence="4">Response regulator</fullName>
    </submittedName>
</protein>
<dbReference type="InterPro" id="IPR011006">
    <property type="entry name" value="CheY-like_superfamily"/>
</dbReference>
<comment type="caution">
    <text evidence="4">The sequence shown here is derived from an EMBL/GenBank/DDBJ whole genome shotgun (WGS) entry which is preliminary data.</text>
</comment>
<dbReference type="InterPro" id="IPR050595">
    <property type="entry name" value="Bact_response_regulator"/>
</dbReference>
<dbReference type="AlphaFoldDB" id="A0A4R4D296"/>
<evidence type="ECO:0000256" key="2">
    <source>
        <dbReference type="PROSITE-ProRule" id="PRU00169"/>
    </source>
</evidence>
<evidence type="ECO:0000313" key="4">
    <source>
        <dbReference type="EMBL" id="TCZ50676.1"/>
    </source>
</evidence>
<dbReference type="PANTHER" id="PTHR44591">
    <property type="entry name" value="STRESS RESPONSE REGULATOR PROTEIN 1"/>
    <property type="match status" value="1"/>
</dbReference>